<accession>A0A6L9EC81</accession>
<dbReference type="InterPro" id="IPR010864">
    <property type="entry name" value="D-lyxose_isomer"/>
</dbReference>
<keyword evidence="2" id="KW-0479">Metal-binding</keyword>
<evidence type="ECO:0000256" key="8">
    <source>
        <dbReference type="ARBA" id="ARBA00044972"/>
    </source>
</evidence>
<comment type="cofactor">
    <cofactor evidence="1">
        <name>Mn(2+)</name>
        <dbReference type="ChEBI" id="CHEBI:29035"/>
    </cofactor>
</comment>
<comment type="caution">
    <text evidence="9">The sequence shown here is derived from an EMBL/GenBank/DDBJ whole genome shotgun (WGS) entry which is preliminary data.</text>
</comment>
<dbReference type="SUPFAM" id="SSF51182">
    <property type="entry name" value="RmlC-like cupins"/>
    <property type="match status" value="1"/>
</dbReference>
<dbReference type="CDD" id="cd20308">
    <property type="entry name" value="cupin_YdaE"/>
    <property type="match status" value="1"/>
</dbReference>
<evidence type="ECO:0000256" key="2">
    <source>
        <dbReference type="ARBA" id="ARBA00022723"/>
    </source>
</evidence>
<evidence type="ECO:0000256" key="7">
    <source>
        <dbReference type="ARBA" id="ARBA00044951"/>
    </source>
</evidence>
<evidence type="ECO:0000256" key="5">
    <source>
        <dbReference type="ARBA" id="ARBA00023277"/>
    </source>
</evidence>
<name>A0A6L9EC81_9FLAO</name>
<dbReference type="Proteomes" id="UP000475249">
    <property type="component" value="Unassembled WGS sequence"/>
</dbReference>
<organism evidence="9 10">
    <name type="scientific">Poritiphilus flavus</name>
    <dbReference type="NCBI Taxonomy" id="2697053"/>
    <lineage>
        <taxon>Bacteria</taxon>
        <taxon>Pseudomonadati</taxon>
        <taxon>Bacteroidota</taxon>
        <taxon>Flavobacteriia</taxon>
        <taxon>Flavobacteriales</taxon>
        <taxon>Flavobacteriaceae</taxon>
        <taxon>Poritiphilus</taxon>
    </lineage>
</organism>
<evidence type="ECO:0000256" key="6">
    <source>
        <dbReference type="ARBA" id="ARBA00044907"/>
    </source>
</evidence>
<dbReference type="Gene3D" id="2.60.120.10">
    <property type="entry name" value="Jelly Rolls"/>
    <property type="match status" value="1"/>
</dbReference>
<dbReference type="GO" id="GO:0047828">
    <property type="term" value="F:D-lyxose ketol-isomerase activity"/>
    <property type="evidence" value="ECO:0007669"/>
    <property type="project" value="UniProtKB-EC"/>
</dbReference>
<dbReference type="InterPro" id="IPR014710">
    <property type="entry name" value="RmlC-like_jellyroll"/>
</dbReference>
<dbReference type="Pfam" id="PF07385">
    <property type="entry name" value="Lyx_isomer"/>
    <property type="match status" value="1"/>
</dbReference>
<dbReference type="InterPro" id="IPR011051">
    <property type="entry name" value="RmlC_Cupin_sf"/>
</dbReference>
<dbReference type="EMBL" id="WXYO01000004">
    <property type="protein sequence ID" value="NAS12211.1"/>
    <property type="molecule type" value="Genomic_DNA"/>
</dbReference>
<dbReference type="EC" id="5.3.1.15" evidence="8"/>
<keyword evidence="10" id="KW-1185">Reference proteome</keyword>
<evidence type="ECO:0000256" key="4">
    <source>
        <dbReference type="ARBA" id="ARBA00023235"/>
    </source>
</evidence>
<evidence type="ECO:0000256" key="3">
    <source>
        <dbReference type="ARBA" id="ARBA00023211"/>
    </source>
</evidence>
<comment type="similarity">
    <text evidence="7">Belongs to the D-lyxose ketol-isomerase family.</text>
</comment>
<reference evidence="9 10" key="1">
    <citation type="submission" date="2020-01" db="EMBL/GenBank/DDBJ databases">
        <title>Bacteria diversity of Porities sp.</title>
        <authorList>
            <person name="Wang G."/>
        </authorList>
    </citation>
    <scope>NUCLEOTIDE SEQUENCE [LARGE SCALE GENOMIC DNA]</scope>
    <source>
        <strain evidence="9 10">R33</strain>
    </source>
</reference>
<keyword evidence="4 9" id="KW-0413">Isomerase</keyword>
<evidence type="ECO:0000256" key="1">
    <source>
        <dbReference type="ARBA" id="ARBA00001936"/>
    </source>
</evidence>
<keyword evidence="3" id="KW-0464">Manganese</keyword>
<dbReference type="AlphaFoldDB" id="A0A6L9EC81"/>
<comment type="catalytic activity">
    <reaction evidence="6">
        <text>D-lyxose = D-xylulose</text>
        <dbReference type="Rhea" id="RHEA:14201"/>
        <dbReference type="ChEBI" id="CHEBI:16789"/>
        <dbReference type="ChEBI" id="CHEBI:17140"/>
        <dbReference type="EC" id="5.3.1.15"/>
    </reaction>
</comment>
<keyword evidence="5" id="KW-0119">Carbohydrate metabolism</keyword>
<gene>
    <name evidence="9" type="ORF">GTQ38_09375</name>
</gene>
<proteinExistence type="inferred from homology"/>
<dbReference type="GO" id="GO:0046872">
    <property type="term" value="F:metal ion binding"/>
    <property type="evidence" value="ECO:0007669"/>
    <property type="project" value="UniProtKB-KW"/>
</dbReference>
<evidence type="ECO:0000313" key="10">
    <source>
        <dbReference type="Proteomes" id="UP000475249"/>
    </source>
</evidence>
<evidence type="ECO:0000313" key="9">
    <source>
        <dbReference type="EMBL" id="NAS12211.1"/>
    </source>
</evidence>
<sequence length="163" mass="18313">MIEATGIHLTEADKKNITAADFGLSRIREEGVQILTLFNTNRMAAKILVLLPYQTEPEHWHPPVGEDPGKEEVIRGIWGDLTFYIPGEDNMLEGFIVDGKDSCYTMRHEVVIEPGDQLVLPPGTKHWFQAGKRGAVLYSFSTRVTDLMDQFTDPDVVRETVIG</sequence>
<protein>
    <recommendedName>
        <fullName evidence="8">D-lyxose ketol-isomerase</fullName>
        <ecNumber evidence="8">5.3.1.15</ecNumber>
    </recommendedName>
</protein>